<feature type="compositionally biased region" description="Basic and acidic residues" evidence="1">
    <location>
        <begin position="1296"/>
        <end position="1305"/>
    </location>
</feature>
<feature type="compositionally biased region" description="Acidic residues" evidence="1">
    <location>
        <begin position="887"/>
        <end position="899"/>
    </location>
</feature>
<protein>
    <recommendedName>
        <fullName evidence="2">Telomeric single stranded DNA binding POT1/Cdc13 domain-containing protein</fullName>
    </recommendedName>
</protein>
<feature type="region of interest" description="Disordered" evidence="1">
    <location>
        <begin position="1115"/>
        <end position="1140"/>
    </location>
</feature>
<dbReference type="Pfam" id="PF02765">
    <property type="entry name" value="POT1"/>
    <property type="match status" value="1"/>
</dbReference>
<dbReference type="EMBL" id="PDLN01000006">
    <property type="protein sequence ID" value="RDW83015.1"/>
    <property type="molecule type" value="Genomic_DNA"/>
</dbReference>
<reference evidence="3 4" key="1">
    <citation type="journal article" date="2018" name="IMA Fungus">
        <title>IMA Genome-F 9: Draft genome sequence of Annulohypoxylon stygium, Aspergillus mulundensis, Berkeleyomyces basicola (syn. Thielaviopsis basicola), Ceratocystis smalleyi, two Cercospora beticola strains, Coleophoma cylindrospora, Fusarium fracticaudum, Phialophora cf. hyalina, and Morchella septimelata.</title>
        <authorList>
            <person name="Wingfield B.D."/>
            <person name="Bills G.F."/>
            <person name="Dong Y."/>
            <person name="Huang W."/>
            <person name="Nel W.J."/>
            <person name="Swalarsk-Parry B.S."/>
            <person name="Vaghefi N."/>
            <person name="Wilken P.M."/>
            <person name="An Z."/>
            <person name="de Beer Z.W."/>
            <person name="De Vos L."/>
            <person name="Chen L."/>
            <person name="Duong T.A."/>
            <person name="Gao Y."/>
            <person name="Hammerbacher A."/>
            <person name="Kikkert J.R."/>
            <person name="Li Y."/>
            <person name="Li H."/>
            <person name="Li K."/>
            <person name="Li Q."/>
            <person name="Liu X."/>
            <person name="Ma X."/>
            <person name="Naidoo K."/>
            <person name="Pethybridge S.J."/>
            <person name="Sun J."/>
            <person name="Steenkamp E.T."/>
            <person name="van der Nest M.A."/>
            <person name="van Wyk S."/>
            <person name="Wingfield M.J."/>
            <person name="Xiong C."/>
            <person name="Yue Q."/>
            <person name="Zhang X."/>
        </authorList>
    </citation>
    <scope>NUCLEOTIDE SEQUENCE [LARGE SCALE GENOMIC DNA]</scope>
    <source>
        <strain evidence="3 4">BP5796</strain>
    </source>
</reference>
<evidence type="ECO:0000313" key="3">
    <source>
        <dbReference type="EMBL" id="RDW83015.1"/>
    </source>
</evidence>
<evidence type="ECO:0000313" key="4">
    <source>
        <dbReference type="Proteomes" id="UP000256328"/>
    </source>
</evidence>
<feature type="compositionally biased region" description="Basic residues" evidence="1">
    <location>
        <begin position="224"/>
        <end position="233"/>
    </location>
</feature>
<feature type="compositionally biased region" description="Acidic residues" evidence="1">
    <location>
        <begin position="863"/>
        <end position="878"/>
    </location>
</feature>
<feature type="compositionally biased region" description="Polar residues" evidence="1">
    <location>
        <begin position="169"/>
        <end position="178"/>
    </location>
</feature>
<feature type="compositionally biased region" description="Polar residues" evidence="1">
    <location>
        <begin position="589"/>
        <end position="609"/>
    </location>
</feature>
<dbReference type="SUPFAM" id="SSF50249">
    <property type="entry name" value="Nucleic acid-binding proteins"/>
    <property type="match status" value="1"/>
</dbReference>
<feature type="compositionally biased region" description="Polar residues" evidence="1">
    <location>
        <begin position="945"/>
        <end position="988"/>
    </location>
</feature>
<feature type="region of interest" description="Disordered" evidence="1">
    <location>
        <begin position="147"/>
        <end position="178"/>
    </location>
</feature>
<feature type="compositionally biased region" description="Polar residues" evidence="1">
    <location>
        <begin position="1263"/>
        <end position="1272"/>
    </location>
</feature>
<feature type="compositionally biased region" description="Basic and acidic residues" evidence="1">
    <location>
        <begin position="997"/>
        <end position="1010"/>
    </location>
</feature>
<comment type="caution">
    <text evidence="3">The sequence shown here is derived from an EMBL/GenBank/DDBJ whole genome shotgun (WGS) entry which is preliminary data.</text>
</comment>
<keyword evidence="4" id="KW-1185">Reference proteome</keyword>
<feature type="compositionally biased region" description="Acidic residues" evidence="1">
    <location>
        <begin position="610"/>
        <end position="627"/>
    </location>
</feature>
<name>A0A3D8S9I9_9HELO</name>
<dbReference type="OrthoDB" id="5363079at2759"/>
<feature type="compositionally biased region" description="Acidic residues" evidence="1">
    <location>
        <begin position="701"/>
        <end position="712"/>
    </location>
</feature>
<dbReference type="InterPro" id="IPR011564">
    <property type="entry name" value="Telomer_end-bd_POT1/Cdc13"/>
</dbReference>
<accession>A0A3D8S9I9</accession>
<dbReference type="GO" id="GO:0000723">
    <property type="term" value="P:telomere maintenance"/>
    <property type="evidence" value="ECO:0007669"/>
    <property type="project" value="InterPro"/>
</dbReference>
<feature type="compositionally biased region" description="Acidic residues" evidence="1">
    <location>
        <begin position="248"/>
        <end position="258"/>
    </location>
</feature>
<dbReference type="InterPro" id="IPR012340">
    <property type="entry name" value="NA-bd_OB-fold"/>
</dbReference>
<feature type="compositionally biased region" description="Low complexity" evidence="1">
    <location>
        <begin position="633"/>
        <end position="645"/>
    </location>
</feature>
<feature type="region of interest" description="Disordered" evidence="1">
    <location>
        <begin position="1296"/>
        <end position="1329"/>
    </location>
</feature>
<feature type="compositionally biased region" description="Acidic residues" evidence="1">
    <location>
        <begin position="721"/>
        <end position="744"/>
    </location>
</feature>
<feature type="compositionally biased region" description="Acidic residues" evidence="1">
    <location>
        <begin position="677"/>
        <end position="687"/>
    </location>
</feature>
<feature type="region of interest" description="Disordered" evidence="1">
    <location>
        <begin position="1184"/>
        <end position="1219"/>
    </location>
</feature>
<feature type="compositionally biased region" description="Basic and acidic residues" evidence="1">
    <location>
        <begin position="1115"/>
        <end position="1125"/>
    </location>
</feature>
<dbReference type="SMART" id="SM00976">
    <property type="entry name" value="Telo_bind"/>
    <property type="match status" value="1"/>
</dbReference>
<feature type="domain" description="Telomeric single stranded DNA binding POT1/Cdc13" evidence="2">
    <location>
        <begin position="1418"/>
        <end position="1554"/>
    </location>
</feature>
<gene>
    <name evidence="3" type="ORF">BP5796_04506</name>
</gene>
<feature type="compositionally biased region" description="Basic and acidic residues" evidence="1">
    <location>
        <begin position="829"/>
        <end position="841"/>
    </location>
</feature>
<feature type="compositionally biased region" description="Basic and acidic residues" evidence="1">
    <location>
        <begin position="1315"/>
        <end position="1325"/>
    </location>
</feature>
<sequence length="1584" mass="174248">MADNAVVDGVASTIESKAHIPIAQLTPLLAAPSSRSLRATVTLTWPYSSATGSIAFLLVEPDFRLRRSRGQVRVQFSGSSAQAVAKAGIASGDEVLLCLDGVQWLESVSETATPGRGVDIELKFTERLLLQFHQHDSQDAQLIDIDHPEQPQQPDPATENRTPEPEPANISTPLPNSRNLLTSRIENEEWASPAFVKRARTSYGSLFDSGYDLFAEEDGTVPGKGRKRVKSARQSRQWRYASRSPTPEDVEQEDEADPSTDNSQRVPDEPVLAASVMVNEASQTEGLEAGDAAEALTEFARHPYIVSALNEDKELHSTDVGTEPDDFGHLDNSVARSQQLMHPPSIPQVQIADTELLGELFDIDKEIQQSDVPGEIPLSPRLLPLPSDGLPLVSPLVETRSGVFGAPETPTQLRFGPNLGRNFISVNQGAQAVHLDEDIYNASPMRNADEGILGLESSLGVDNAFESTDLMVGVSNENAEHQYGKWQSENDIVSRPISPYQGQPEEPGAVDAEPYSDQVDNERQLGQHYYDDHEIPTPGRLQYPEIGEVNAGNRESEAWTNVPEVAQYPDLAEDGLIPSYAYPAERRSASSQVSVPISRSQSGRSQTIDLTEESEEGNEMAVEEDYDQVNQTRSSQRSESQPQQRTADRSDSLTNDDEGEESGYLERGSHKMSELEAAYESEEEEHDSEVVEGIRPGFEEYGSDEDEGGYESDESRRYDVYEESEEGYEDEEEGYEDEDEDMEEETRQAVPQKQGPPPVVIDLLSSDDEDEPPIRPPPKEPDSIDQTTLHWDGQPLDEEEEEADEEETSSRDNEIGLGYREQETEEEQDSHSPVETSKEDLNTNADEYSDSDESVAQPSADLDSAEGESFSEDEDMEMIDPATLEVESVEEDEEDMQDVLDDHQKEQMSPRKLKGPEDEPEQAEEHNEQSFLKQLSPQLGDDNGNMANRTNDTGATVPNSEHPSQPANITNAGIDDSTSFIETSNSEYELTDSKPPALHEDVPGAEQKTDRAPLIVADSSPSEHHTEPASVDERQVVDMVLHDDVPTIESFGEGQQDLNQSTNTTVQLQDIDNTGQPETIIHSPIVPHSLVLGTATIMSHESSSIFELAKELTARAPSEDSDRLPRSQVNLNNTHDDHPLEIVYPTLPDVLTDLAPPETDQEMEDVEAPREDEAAKGTEVLEEVQFGDNSAQLPTPEDTQKSERAFAPETVTPRQPSLETAVDNQIVASRSEDAPNVRQEELLKTTIDEKVVELATGLEPISSNVGETATLSNEDDSEEDPVSQQLMREELELHSHEPAATEQAKEGPATALNDKPTDDAVKRSGAENVTGSSVLQQVPATPIRRSARHIKSITPGSVNSNLSIILDDDSTAKGHDASIELAMSALDSPTKLANDAKSPDSTLKMRLTRALRTDLADFTALKLLRYNIAKKLDVLAIATTSTPEPHRAKNGPRHYQISFKITDVSIGPSHVTEVQVFRPYKDALPIVKEGDGVLLRNFQVQSIKGGFSLRSDQSESSSWAVYKGETNVVEVRGPPVEHGDGERNHIEVLKTWFKDLDSIAKAKLERANGDKGTPVSKSRTKKAF</sequence>
<feature type="region of interest" description="Disordered" evidence="1">
    <location>
        <begin position="587"/>
        <end position="1010"/>
    </location>
</feature>
<evidence type="ECO:0000256" key="1">
    <source>
        <dbReference type="SAM" id="MobiDB-lite"/>
    </source>
</evidence>
<organism evidence="3 4">
    <name type="scientific">Coleophoma crateriformis</name>
    <dbReference type="NCBI Taxonomy" id="565419"/>
    <lineage>
        <taxon>Eukaryota</taxon>
        <taxon>Fungi</taxon>
        <taxon>Dikarya</taxon>
        <taxon>Ascomycota</taxon>
        <taxon>Pezizomycotina</taxon>
        <taxon>Leotiomycetes</taxon>
        <taxon>Helotiales</taxon>
        <taxon>Dermateaceae</taxon>
        <taxon>Coleophoma</taxon>
    </lineage>
</organism>
<dbReference type="GO" id="GO:0003677">
    <property type="term" value="F:DNA binding"/>
    <property type="evidence" value="ECO:0007669"/>
    <property type="project" value="InterPro"/>
</dbReference>
<proteinExistence type="predicted"/>
<feature type="compositionally biased region" description="Acidic residues" evidence="1">
    <location>
        <begin position="654"/>
        <end position="663"/>
    </location>
</feature>
<feature type="compositionally biased region" description="Basic and acidic residues" evidence="1">
    <location>
        <begin position="900"/>
        <end position="928"/>
    </location>
</feature>
<feature type="region of interest" description="Disordered" evidence="1">
    <location>
        <begin position="1565"/>
        <end position="1584"/>
    </location>
</feature>
<evidence type="ECO:0000259" key="2">
    <source>
        <dbReference type="SMART" id="SM00976"/>
    </source>
</evidence>
<feature type="region of interest" description="Disordered" evidence="1">
    <location>
        <begin position="215"/>
        <end position="266"/>
    </location>
</feature>
<dbReference type="GO" id="GO:0000781">
    <property type="term" value="C:chromosome, telomeric region"/>
    <property type="evidence" value="ECO:0007669"/>
    <property type="project" value="InterPro"/>
</dbReference>
<feature type="region of interest" description="Disordered" evidence="1">
    <location>
        <begin position="1263"/>
        <end position="1284"/>
    </location>
</feature>
<feature type="compositionally biased region" description="Acidic residues" evidence="1">
    <location>
        <begin position="795"/>
        <end position="807"/>
    </location>
</feature>
<dbReference type="CDD" id="cd04497">
    <property type="entry name" value="hPOT1_OB1_like"/>
    <property type="match status" value="1"/>
</dbReference>
<dbReference type="Proteomes" id="UP000256328">
    <property type="component" value="Unassembled WGS sequence"/>
</dbReference>
<dbReference type="Gene3D" id="2.40.50.140">
    <property type="entry name" value="Nucleic acid-binding proteins"/>
    <property type="match status" value="1"/>
</dbReference>